<dbReference type="Pfam" id="PF00583">
    <property type="entry name" value="Acetyltransf_1"/>
    <property type="match status" value="1"/>
</dbReference>
<keyword evidence="2" id="KW-0012">Acyltransferase</keyword>
<dbReference type="PROSITE" id="PS51186">
    <property type="entry name" value="GNAT"/>
    <property type="match status" value="1"/>
</dbReference>
<dbReference type="Proteomes" id="UP001370590">
    <property type="component" value="Unassembled WGS sequence"/>
</dbReference>
<dbReference type="InterPro" id="IPR016181">
    <property type="entry name" value="Acyl_CoA_acyltransferase"/>
</dbReference>
<accession>A0ABU8SK25</accession>
<organism evidence="2 3">
    <name type="scientific">Nicoliella lavandulae</name>
    <dbReference type="NCBI Taxonomy" id="3082954"/>
    <lineage>
        <taxon>Bacteria</taxon>
        <taxon>Bacillati</taxon>
        <taxon>Bacillota</taxon>
        <taxon>Bacilli</taxon>
        <taxon>Lactobacillales</taxon>
        <taxon>Lactobacillaceae</taxon>
        <taxon>Nicoliella</taxon>
    </lineage>
</organism>
<dbReference type="InterPro" id="IPR000182">
    <property type="entry name" value="GNAT_dom"/>
</dbReference>
<dbReference type="EMBL" id="JAWMWH010000001">
    <property type="protein sequence ID" value="MEJ6399925.1"/>
    <property type="molecule type" value="Genomic_DNA"/>
</dbReference>
<keyword evidence="2" id="KW-0808">Transferase</keyword>
<dbReference type="GO" id="GO:0016746">
    <property type="term" value="F:acyltransferase activity"/>
    <property type="evidence" value="ECO:0007669"/>
    <property type="project" value="UniProtKB-KW"/>
</dbReference>
<reference evidence="2 3" key="1">
    <citation type="submission" date="2023-10" db="EMBL/GenBank/DDBJ databases">
        <title>Nicoliella lavandulae sp. nov. isolated from Lavandula angustifolia flowers.</title>
        <authorList>
            <person name="Alcantara C."/>
            <person name="Zuniga M."/>
            <person name="Landete J.M."/>
            <person name="Monedero V."/>
        </authorList>
    </citation>
    <scope>NUCLEOTIDE SEQUENCE [LARGE SCALE GENOMIC DNA]</scope>
    <source>
        <strain evidence="2 3">Es01</strain>
    </source>
</reference>
<evidence type="ECO:0000313" key="2">
    <source>
        <dbReference type="EMBL" id="MEJ6399925.1"/>
    </source>
</evidence>
<feature type="domain" description="N-acetyltransferase" evidence="1">
    <location>
        <begin position="4"/>
        <end position="172"/>
    </location>
</feature>
<comment type="caution">
    <text evidence="2">The sequence shown here is derived from an EMBL/GenBank/DDBJ whole genome shotgun (WGS) entry which is preliminary data.</text>
</comment>
<dbReference type="SUPFAM" id="SSF55729">
    <property type="entry name" value="Acyl-CoA N-acyltransferases (Nat)"/>
    <property type="match status" value="1"/>
</dbReference>
<sequence>MATTYVRIAQESDLTSIMNIINEAKALLKADGSNQWQAGYPNASTISTDIIKKNSYVLIIDGKIAGTACLTSEPEPNYSEIDGSWQHPDEPYQVIHRIAISGQYRGMHLGSFFLSNLITISSISGFKNIRFDTRPINTRMQYLGTNFGFKYCGIIHDAFDVTQPQYAYELKL</sequence>
<evidence type="ECO:0000259" key="1">
    <source>
        <dbReference type="PROSITE" id="PS51186"/>
    </source>
</evidence>
<proteinExistence type="predicted"/>
<dbReference type="EC" id="2.3.1.-" evidence="2"/>
<evidence type="ECO:0000313" key="3">
    <source>
        <dbReference type="Proteomes" id="UP001370590"/>
    </source>
</evidence>
<dbReference type="CDD" id="cd04301">
    <property type="entry name" value="NAT_SF"/>
    <property type="match status" value="1"/>
</dbReference>
<gene>
    <name evidence="2" type="ORF">R4146_01850</name>
</gene>
<dbReference type="RefSeq" id="WP_339959757.1">
    <property type="nucleotide sequence ID" value="NZ_JAWMWH010000001.1"/>
</dbReference>
<dbReference type="Gene3D" id="3.40.630.30">
    <property type="match status" value="1"/>
</dbReference>
<keyword evidence="3" id="KW-1185">Reference proteome</keyword>
<protein>
    <submittedName>
        <fullName evidence="2">GNAT family N-acetyltransferase</fullName>
        <ecNumber evidence="2">2.3.1.-</ecNumber>
    </submittedName>
</protein>
<name>A0ABU8SK25_9LACO</name>